<dbReference type="EMBL" id="JAINUY010000001">
    <property type="protein sequence ID" value="MBZ4033832.1"/>
    <property type="molecule type" value="Genomic_DNA"/>
</dbReference>
<name>A0A9X1KPA1_9FLAO</name>
<protein>
    <submittedName>
        <fullName evidence="1">Uncharacterized protein</fullName>
    </submittedName>
</protein>
<reference evidence="1 2" key="1">
    <citation type="journal article" date="2023" name="Antonie Van Leeuwenhoek">
        <title>Flavobacterium potami sp. nov., a multi-metal resistance genes harbouring bacterium isolated from shallow river silt.</title>
        <authorList>
            <person name="Li S."/>
            <person name="Mao S."/>
            <person name="Mu W."/>
            <person name="Guo B."/>
            <person name="Li C."/>
            <person name="Zhu Q."/>
            <person name="Hou X."/>
            <person name="Zhao Y."/>
            <person name="Wei S."/>
            <person name="Liu H."/>
            <person name="Liu A."/>
        </authorList>
    </citation>
    <scope>NUCLEOTIDE SEQUENCE [LARGE SCALE GENOMIC DNA]</scope>
    <source>
        <strain evidence="1 2">17A</strain>
    </source>
</reference>
<evidence type="ECO:0000313" key="1">
    <source>
        <dbReference type="EMBL" id="MBZ4033832.1"/>
    </source>
</evidence>
<dbReference type="Proteomes" id="UP001139366">
    <property type="component" value="Unassembled WGS sequence"/>
</dbReference>
<accession>A0A9X1KPA1</accession>
<organism evidence="1 2">
    <name type="scientific">Flavobacterium potami</name>
    <dbReference type="NCBI Taxonomy" id="2872310"/>
    <lineage>
        <taxon>Bacteria</taxon>
        <taxon>Pseudomonadati</taxon>
        <taxon>Bacteroidota</taxon>
        <taxon>Flavobacteriia</taxon>
        <taxon>Flavobacteriales</taxon>
        <taxon>Flavobacteriaceae</taxon>
        <taxon>Flavobacterium</taxon>
    </lineage>
</organism>
<dbReference type="AlphaFoldDB" id="A0A9X1KPA1"/>
<dbReference type="RefSeq" id="WP_223704627.1">
    <property type="nucleotide sequence ID" value="NZ_JAINUY010000001.1"/>
</dbReference>
<gene>
    <name evidence="1" type="ORF">K6T82_03580</name>
</gene>
<proteinExistence type="predicted"/>
<sequence length="400" mass="47105">MMNGKYQLEWFDSLILQTFDPVSTNIDSLTDSEIKVITDNISKESIKIQVHIKNEVFSLKKKRHIRVTVRQYHSTLIFLLDCIMENRSEKVIQSEKIRKLADLIISSLDYLISFIEDRFSYYLSLDERVPVTYLIVCRKELSLKLQRINKRTFNSMQDKMTIKAVVKLLQNAIEADNGKKLTYRRILYFRELLKLLEEHNDELENPSIFTPLDELLIDHNFNSVQYISILTERMTEQIYNVEKQNGKLNLLLLFFKDFKQLHSNVKITFDSSHQNIKDVLENWFVSEISFLQNKDEIEAQDISTPIKKGNPSHPADENKIQCTLSSDQMGLILRATDETRILKARSMSLIFKTIVPYLSTPFKRNLSYQSVRSKSYNPEEKDKEFVIKTLEKIIKHIKEY</sequence>
<comment type="caution">
    <text evidence="1">The sequence shown here is derived from an EMBL/GenBank/DDBJ whole genome shotgun (WGS) entry which is preliminary data.</text>
</comment>
<keyword evidence="2" id="KW-1185">Reference proteome</keyword>
<evidence type="ECO:0000313" key="2">
    <source>
        <dbReference type="Proteomes" id="UP001139366"/>
    </source>
</evidence>